<comment type="subcellular location">
    <subcellularLocation>
        <location evidence="1">Cell membrane</location>
        <topology evidence="1">Multi-pass membrane protein</topology>
    </subcellularLocation>
</comment>
<dbReference type="InterPro" id="IPR050833">
    <property type="entry name" value="Poly_Biosynth_Transport"/>
</dbReference>
<gene>
    <name evidence="7" type="ORF">DNFNHJIP_00621</name>
</gene>
<evidence type="ECO:0000256" key="1">
    <source>
        <dbReference type="ARBA" id="ARBA00004651"/>
    </source>
</evidence>
<keyword evidence="5 6" id="KW-0472">Membrane</keyword>
<comment type="caution">
    <text evidence="7">The sequence shown here is derived from an EMBL/GenBank/DDBJ whole genome shotgun (WGS) entry which is preliminary data.</text>
</comment>
<feature type="transmembrane region" description="Helical" evidence="6">
    <location>
        <begin position="12"/>
        <end position="35"/>
    </location>
</feature>
<evidence type="ECO:0008006" key="9">
    <source>
        <dbReference type="Google" id="ProtNLM"/>
    </source>
</evidence>
<organism evidence="7 8">
    <name type="scientific">Candidatus Argoarchaeum ethanivorans</name>
    <dbReference type="NCBI Taxonomy" id="2608793"/>
    <lineage>
        <taxon>Archaea</taxon>
        <taxon>Methanobacteriati</taxon>
        <taxon>Methanobacteriota</taxon>
        <taxon>Stenosarchaea group</taxon>
        <taxon>Methanomicrobia</taxon>
        <taxon>Methanosarcinales</taxon>
        <taxon>Methanosarcinales incertae sedis</taxon>
        <taxon>GOM Arc I cluster</taxon>
        <taxon>Candidatus Argoarchaeum</taxon>
    </lineage>
</organism>
<dbReference type="PANTHER" id="PTHR30250">
    <property type="entry name" value="PST FAMILY PREDICTED COLANIC ACID TRANSPORTER"/>
    <property type="match status" value="1"/>
</dbReference>
<name>A0A812A226_9EURY</name>
<dbReference type="InterPro" id="IPR002797">
    <property type="entry name" value="Polysacc_synth"/>
</dbReference>
<evidence type="ECO:0000313" key="8">
    <source>
        <dbReference type="Proteomes" id="UP000614580"/>
    </source>
</evidence>
<evidence type="ECO:0000256" key="2">
    <source>
        <dbReference type="ARBA" id="ARBA00022475"/>
    </source>
</evidence>
<dbReference type="EMBL" id="CAJHZY010000086">
    <property type="protein sequence ID" value="CAD7767214.1"/>
    <property type="molecule type" value="Genomic_DNA"/>
</dbReference>
<keyword evidence="4 6" id="KW-1133">Transmembrane helix</keyword>
<evidence type="ECO:0000256" key="4">
    <source>
        <dbReference type="ARBA" id="ARBA00022989"/>
    </source>
</evidence>
<evidence type="ECO:0000256" key="6">
    <source>
        <dbReference type="SAM" id="Phobius"/>
    </source>
</evidence>
<dbReference type="Pfam" id="PF01943">
    <property type="entry name" value="Polysacc_synt"/>
    <property type="match status" value="1"/>
</dbReference>
<feature type="transmembrane region" description="Helical" evidence="6">
    <location>
        <begin position="47"/>
        <end position="69"/>
    </location>
</feature>
<keyword evidence="3 6" id="KW-0812">Transmembrane</keyword>
<sequence>MHFRELFKGSSIALFFRLLSALASYVLIFVLAKVYGAEGVGIFTTSWTILMISAVVAKLGFDTSIVKFLAVSLGQRSYNKLRIIYKKGLLFVFLSSVIVSVIVFCPQDLIIFP</sequence>
<reference evidence="7" key="1">
    <citation type="submission" date="2020-12" db="EMBL/GenBank/DDBJ databases">
        <authorList>
            <person name="Hahn C.J."/>
            <person name="Laso-Perez R."/>
            <person name="Vulcano F."/>
            <person name="Vaziourakis K.-M."/>
            <person name="Stokke R."/>
            <person name="Steen I.H."/>
            <person name="Teske A."/>
            <person name="Boetius A."/>
            <person name="Liebeke M."/>
            <person name="Amann R."/>
            <person name="Knittel K."/>
        </authorList>
    </citation>
    <scope>NUCLEOTIDE SEQUENCE</scope>
    <source>
        <strain evidence="7">Gfbio:c6db26ca-90af-429b-aeed-0e3e8aed0b5e:GoM-Arc1_AMV-AAA_792_C10</strain>
    </source>
</reference>
<proteinExistence type="predicted"/>
<accession>A0A812A226</accession>
<dbReference type="PANTHER" id="PTHR30250:SF11">
    <property type="entry name" value="O-ANTIGEN TRANSPORTER-RELATED"/>
    <property type="match status" value="1"/>
</dbReference>
<evidence type="ECO:0000313" key="7">
    <source>
        <dbReference type="EMBL" id="CAD7767214.1"/>
    </source>
</evidence>
<evidence type="ECO:0000256" key="3">
    <source>
        <dbReference type="ARBA" id="ARBA00022692"/>
    </source>
</evidence>
<dbReference type="Proteomes" id="UP000614580">
    <property type="component" value="Unassembled WGS sequence"/>
</dbReference>
<evidence type="ECO:0000256" key="5">
    <source>
        <dbReference type="ARBA" id="ARBA00023136"/>
    </source>
</evidence>
<feature type="transmembrane region" description="Helical" evidence="6">
    <location>
        <begin position="89"/>
        <end position="112"/>
    </location>
</feature>
<dbReference type="AlphaFoldDB" id="A0A812A226"/>
<keyword evidence="2" id="KW-1003">Cell membrane</keyword>
<protein>
    <recommendedName>
        <fullName evidence="9">Polysaccharide biosynthesis protein C-terminal domain-containing protein</fullName>
    </recommendedName>
</protein>
<dbReference type="GO" id="GO:0005886">
    <property type="term" value="C:plasma membrane"/>
    <property type="evidence" value="ECO:0007669"/>
    <property type="project" value="UniProtKB-SubCell"/>
</dbReference>